<name>A0A5N6R6V6_9ROSI</name>
<evidence type="ECO:0000313" key="2">
    <source>
        <dbReference type="EMBL" id="KAE8056722.1"/>
    </source>
</evidence>
<organism evidence="2 3">
    <name type="scientific">Carpinus fangiana</name>
    <dbReference type="NCBI Taxonomy" id="176857"/>
    <lineage>
        <taxon>Eukaryota</taxon>
        <taxon>Viridiplantae</taxon>
        <taxon>Streptophyta</taxon>
        <taxon>Embryophyta</taxon>
        <taxon>Tracheophyta</taxon>
        <taxon>Spermatophyta</taxon>
        <taxon>Magnoliopsida</taxon>
        <taxon>eudicotyledons</taxon>
        <taxon>Gunneridae</taxon>
        <taxon>Pentapetalae</taxon>
        <taxon>rosids</taxon>
        <taxon>fabids</taxon>
        <taxon>Fagales</taxon>
        <taxon>Betulaceae</taxon>
        <taxon>Carpinus</taxon>
    </lineage>
</organism>
<feature type="compositionally biased region" description="Low complexity" evidence="1">
    <location>
        <begin position="77"/>
        <end position="92"/>
    </location>
</feature>
<proteinExistence type="predicted"/>
<sequence length="92" mass="10042">MKAWKWKGGIISGDSQEINGVCKCHLSCNNAEMSRPSPGGRRATMISRSAVCHRMLQNGGCWDEEWKTRVLHPPPDITSTKNASIAASSSNN</sequence>
<dbReference type="EMBL" id="CM017325">
    <property type="protein sequence ID" value="KAE8056722.1"/>
    <property type="molecule type" value="Genomic_DNA"/>
</dbReference>
<evidence type="ECO:0000256" key="1">
    <source>
        <dbReference type="SAM" id="MobiDB-lite"/>
    </source>
</evidence>
<gene>
    <name evidence="2" type="ORF">FH972_013467</name>
</gene>
<keyword evidence="3" id="KW-1185">Reference proteome</keyword>
<dbReference type="AlphaFoldDB" id="A0A5N6R6V6"/>
<accession>A0A5N6R6V6</accession>
<protein>
    <submittedName>
        <fullName evidence="2">Uncharacterized protein</fullName>
    </submittedName>
</protein>
<feature type="region of interest" description="Disordered" evidence="1">
    <location>
        <begin position="72"/>
        <end position="92"/>
    </location>
</feature>
<reference evidence="2 3" key="1">
    <citation type="submission" date="2019-06" db="EMBL/GenBank/DDBJ databases">
        <title>A chromosomal-level reference genome of Carpinus fangiana (Coryloideae, Betulaceae).</title>
        <authorList>
            <person name="Yang X."/>
            <person name="Wang Z."/>
            <person name="Zhang L."/>
            <person name="Hao G."/>
            <person name="Liu J."/>
            <person name="Yang Y."/>
        </authorList>
    </citation>
    <scope>NUCLEOTIDE SEQUENCE [LARGE SCALE GENOMIC DNA]</scope>
    <source>
        <strain evidence="2">Cfa_2016G</strain>
        <tissue evidence="2">Leaf</tissue>
    </source>
</reference>
<evidence type="ECO:0000313" key="3">
    <source>
        <dbReference type="Proteomes" id="UP000327013"/>
    </source>
</evidence>
<dbReference type="Proteomes" id="UP000327013">
    <property type="component" value="Chromosome 5"/>
</dbReference>